<feature type="domain" description="Tle cognate immunity protein 4 N-terminal" evidence="3">
    <location>
        <begin position="44"/>
        <end position="162"/>
    </location>
</feature>
<dbReference type="Proteomes" id="UP000013009">
    <property type="component" value="Unassembled WGS sequence"/>
</dbReference>
<protein>
    <recommendedName>
        <fullName evidence="6">Tle cognate immunity protein 4 C-terminal domain-containing protein</fullName>
    </recommendedName>
</protein>
<evidence type="ECO:0000259" key="3">
    <source>
        <dbReference type="Pfam" id="PF18443"/>
    </source>
</evidence>
<dbReference type="AlphaFoldDB" id="N9R1R8"/>
<evidence type="ECO:0000256" key="1">
    <source>
        <dbReference type="SAM" id="SignalP"/>
    </source>
</evidence>
<feature type="signal peptide" evidence="1">
    <location>
        <begin position="1"/>
        <end position="23"/>
    </location>
</feature>
<dbReference type="PROSITE" id="PS51257">
    <property type="entry name" value="PROKAR_LIPOPROTEIN"/>
    <property type="match status" value="1"/>
</dbReference>
<dbReference type="EMBL" id="APRZ01000019">
    <property type="protein sequence ID" value="ENX33067.1"/>
    <property type="molecule type" value="Genomic_DNA"/>
</dbReference>
<feature type="chain" id="PRO_5004151820" description="Tle cognate immunity protein 4 C-terminal domain-containing protein" evidence="1">
    <location>
        <begin position="24"/>
        <end position="340"/>
    </location>
</feature>
<evidence type="ECO:0000313" key="4">
    <source>
        <dbReference type="EMBL" id="ENX33067.1"/>
    </source>
</evidence>
<sequence>MKKRFAVVLISSIFLSMSGCGYAANNKESEAGKTMINLNNMQDWCVGRYTFKLPKEAKIIDETINYDTFKIESKTKATREDFNNSIIEVEKKYNTKEDFIKDKTSIETQGNIVTKIIWGHSTFANGRLPVEVYAFVYDQSLRTLFKITGSYSKKNEDKSINGIKYLVKNLRARDNNKIPTEQGICLKNGFIKDNGKDYKFTKQRVGFNFANAPSVVITAETEAIYKAEDNLLVRTEKNLQKSPNYITTKNQTKDLRKGEKTVNQSSPLSGLELVTQVPMEGGTGIIATWEHAGTVNSALDPFVSMTVDTARTENYVRSSSISNNHGLQIYEAILNSLKKF</sequence>
<keyword evidence="5" id="KW-1185">Reference proteome</keyword>
<dbReference type="InterPro" id="IPR041290">
    <property type="entry name" value="Tli4_C"/>
</dbReference>
<dbReference type="RefSeq" id="WP_005275641.1">
    <property type="nucleotide sequence ID" value="NZ_KB850195.1"/>
</dbReference>
<keyword evidence="1" id="KW-0732">Signal</keyword>
<evidence type="ECO:0000259" key="2">
    <source>
        <dbReference type="Pfam" id="PF18426"/>
    </source>
</evidence>
<dbReference type="Pfam" id="PF18426">
    <property type="entry name" value="Tli4_C"/>
    <property type="match status" value="1"/>
</dbReference>
<dbReference type="InterPro" id="IPR040761">
    <property type="entry name" value="Tli4_N"/>
</dbReference>
<accession>N9R1R8</accession>
<dbReference type="HOGENOM" id="CLU_828030_0_0_6"/>
<dbReference type="OrthoDB" id="8752886at2"/>
<reference evidence="4 5" key="1">
    <citation type="submission" date="2013-02" db="EMBL/GenBank/DDBJ databases">
        <title>The Genome Sequence of Acinetobacter sp. NIPH 1859.</title>
        <authorList>
            <consortium name="The Broad Institute Genome Sequencing Platform"/>
            <consortium name="The Broad Institute Genome Sequencing Center for Infectious Disease"/>
            <person name="Cerqueira G."/>
            <person name="Feldgarden M."/>
            <person name="Courvalin P."/>
            <person name="Perichon B."/>
            <person name="Grillot-Courvalin C."/>
            <person name="Clermont D."/>
            <person name="Rocha E."/>
            <person name="Yoon E.-J."/>
            <person name="Nemec A."/>
            <person name="Walker B."/>
            <person name="Young S.K."/>
            <person name="Zeng Q."/>
            <person name="Gargeya S."/>
            <person name="Fitzgerald M."/>
            <person name="Haas B."/>
            <person name="Abouelleil A."/>
            <person name="Alvarado L."/>
            <person name="Arachchi H.M."/>
            <person name="Berlin A.M."/>
            <person name="Chapman S.B."/>
            <person name="Dewar J."/>
            <person name="Goldberg J."/>
            <person name="Griggs A."/>
            <person name="Gujja S."/>
            <person name="Hansen M."/>
            <person name="Howarth C."/>
            <person name="Imamovic A."/>
            <person name="Larimer J."/>
            <person name="McCowan C."/>
            <person name="Murphy C."/>
            <person name="Neiman D."/>
            <person name="Pearson M."/>
            <person name="Priest M."/>
            <person name="Roberts A."/>
            <person name="Saif S."/>
            <person name="Shea T."/>
            <person name="Sisk P."/>
            <person name="Sykes S."/>
            <person name="Wortman J."/>
            <person name="Nusbaum C."/>
            <person name="Birren B."/>
        </authorList>
    </citation>
    <scope>NUCLEOTIDE SEQUENCE [LARGE SCALE GENOMIC DNA]</scope>
    <source>
        <strain evidence="4 5">NIPH 1859</strain>
    </source>
</reference>
<proteinExistence type="predicted"/>
<feature type="domain" description="Tle cognate immunity protein 4 C-terminal" evidence="2">
    <location>
        <begin position="177"/>
        <end position="338"/>
    </location>
</feature>
<evidence type="ECO:0000313" key="5">
    <source>
        <dbReference type="Proteomes" id="UP000013009"/>
    </source>
</evidence>
<evidence type="ECO:0008006" key="6">
    <source>
        <dbReference type="Google" id="ProtNLM"/>
    </source>
</evidence>
<name>N9R1R8_9GAMM</name>
<comment type="caution">
    <text evidence="4">The sequence shown here is derived from an EMBL/GenBank/DDBJ whole genome shotgun (WGS) entry which is preliminary data.</text>
</comment>
<gene>
    <name evidence="4" type="ORF">F889_02999</name>
</gene>
<dbReference type="PATRIC" id="fig|1217695.3.peg.2928"/>
<dbReference type="Pfam" id="PF18443">
    <property type="entry name" value="Tli4_N"/>
    <property type="match status" value="1"/>
</dbReference>
<organism evidence="4 5">
    <name type="scientific">Acinetobacter colistiniresistens</name>
    <dbReference type="NCBI Taxonomy" id="280145"/>
    <lineage>
        <taxon>Bacteria</taxon>
        <taxon>Pseudomonadati</taxon>
        <taxon>Pseudomonadota</taxon>
        <taxon>Gammaproteobacteria</taxon>
        <taxon>Moraxellales</taxon>
        <taxon>Moraxellaceae</taxon>
        <taxon>Acinetobacter</taxon>
    </lineage>
</organism>